<dbReference type="AlphaFoldDB" id="A0A1V6Q893"/>
<comment type="similarity">
    <text evidence="2 9">Belongs to the folylpolyglutamate synthase family.</text>
</comment>
<keyword evidence="6 9" id="KW-0547">Nucleotide-binding</keyword>
<dbReference type="EMBL" id="MDYN01000010">
    <property type="protein sequence ID" value="OQD85451.1"/>
    <property type="molecule type" value="Genomic_DNA"/>
</dbReference>
<proteinExistence type="inferred from homology"/>
<dbReference type="PIRSF" id="PIRSF001563">
    <property type="entry name" value="Folylpolyglu_synth"/>
    <property type="match status" value="1"/>
</dbReference>
<gene>
    <name evidence="11" type="ORF">PENANT_c010G05001</name>
</gene>
<evidence type="ECO:0000256" key="7">
    <source>
        <dbReference type="ARBA" id="ARBA00022840"/>
    </source>
</evidence>
<accession>A0A1V6Q893</accession>
<dbReference type="OrthoDB" id="5212574at2759"/>
<organism evidence="11 12">
    <name type="scientific">Penicillium antarcticum</name>
    <dbReference type="NCBI Taxonomy" id="416450"/>
    <lineage>
        <taxon>Eukaryota</taxon>
        <taxon>Fungi</taxon>
        <taxon>Dikarya</taxon>
        <taxon>Ascomycota</taxon>
        <taxon>Pezizomycotina</taxon>
        <taxon>Eurotiomycetes</taxon>
        <taxon>Eurotiomycetidae</taxon>
        <taxon>Eurotiales</taxon>
        <taxon>Aspergillaceae</taxon>
        <taxon>Penicillium</taxon>
    </lineage>
</organism>
<feature type="domain" description="Mur ligase central" evidence="10">
    <location>
        <begin position="25"/>
        <end position="192"/>
    </location>
</feature>
<evidence type="ECO:0000256" key="9">
    <source>
        <dbReference type="PIRNR" id="PIRNR001563"/>
    </source>
</evidence>
<name>A0A1V6Q893_9EURO</name>
<dbReference type="FunFam" id="3.90.190.20:FF:000010">
    <property type="entry name" value="Dihydrofolate synthetase"/>
    <property type="match status" value="1"/>
</dbReference>
<evidence type="ECO:0000259" key="10">
    <source>
        <dbReference type="Pfam" id="PF08245"/>
    </source>
</evidence>
<dbReference type="EC" id="6.3.2.12" evidence="9"/>
<dbReference type="UniPathway" id="UPA00850"/>
<dbReference type="GO" id="GO:0046872">
    <property type="term" value="F:metal ion binding"/>
    <property type="evidence" value="ECO:0007669"/>
    <property type="project" value="UniProtKB-KW"/>
</dbReference>
<keyword evidence="4 9" id="KW-0436">Ligase</keyword>
<dbReference type="InterPro" id="IPR001645">
    <property type="entry name" value="Folylpolyglutamate_synth"/>
</dbReference>
<keyword evidence="5" id="KW-0479">Metal-binding</keyword>
<evidence type="ECO:0000313" key="12">
    <source>
        <dbReference type="Proteomes" id="UP000191672"/>
    </source>
</evidence>
<dbReference type="NCBIfam" id="TIGR01499">
    <property type="entry name" value="folC"/>
    <property type="match status" value="1"/>
</dbReference>
<dbReference type="Proteomes" id="UP000191672">
    <property type="component" value="Unassembled WGS sequence"/>
</dbReference>
<dbReference type="PANTHER" id="PTHR11136">
    <property type="entry name" value="FOLYLPOLYGLUTAMATE SYNTHASE-RELATED"/>
    <property type="match status" value="1"/>
</dbReference>
<keyword evidence="7 9" id="KW-0067">ATP-binding</keyword>
<comment type="pathway">
    <text evidence="1 9">Cofactor biosynthesis; tetrahydrofolylpolyglutamate biosynthesis.</text>
</comment>
<dbReference type="Gene3D" id="3.90.190.20">
    <property type="entry name" value="Mur ligase, C-terminal domain"/>
    <property type="match status" value="1"/>
</dbReference>
<dbReference type="SUPFAM" id="SSF53244">
    <property type="entry name" value="MurD-like peptide ligases, peptide-binding domain"/>
    <property type="match status" value="1"/>
</dbReference>
<dbReference type="GO" id="GO:0008841">
    <property type="term" value="F:dihydrofolate synthase activity"/>
    <property type="evidence" value="ECO:0007669"/>
    <property type="project" value="UniProtKB-EC"/>
</dbReference>
<dbReference type="InterPro" id="IPR036615">
    <property type="entry name" value="Mur_ligase_C_dom_sf"/>
</dbReference>
<dbReference type="GO" id="GO:0006730">
    <property type="term" value="P:one-carbon metabolic process"/>
    <property type="evidence" value="ECO:0007669"/>
    <property type="project" value="UniProtKB-KW"/>
</dbReference>
<reference evidence="12" key="1">
    <citation type="journal article" date="2017" name="Nat. Microbiol.">
        <title>Global analysis of biosynthetic gene clusters reveals vast potential of secondary metabolite production in Penicillium species.</title>
        <authorList>
            <person name="Nielsen J.C."/>
            <person name="Grijseels S."/>
            <person name="Prigent S."/>
            <person name="Ji B."/>
            <person name="Dainat J."/>
            <person name="Nielsen K.F."/>
            <person name="Frisvad J.C."/>
            <person name="Workman M."/>
            <person name="Nielsen J."/>
        </authorList>
    </citation>
    <scope>NUCLEOTIDE SEQUENCE [LARGE SCALE GENOMIC DNA]</scope>
    <source>
        <strain evidence="12">IBT 31811</strain>
    </source>
</reference>
<dbReference type="InterPro" id="IPR036565">
    <property type="entry name" value="Mur-like_cat_sf"/>
</dbReference>
<comment type="caution">
    <text evidence="11">The sequence shown here is derived from an EMBL/GenBank/DDBJ whole genome shotgun (WGS) entry which is preliminary data.</text>
</comment>
<dbReference type="FunFam" id="3.40.1190.10:FF:000010">
    <property type="entry name" value="Dihydrofolate synthetase"/>
    <property type="match status" value="1"/>
</dbReference>
<keyword evidence="8" id="KW-0460">Magnesium</keyword>
<dbReference type="InterPro" id="IPR013221">
    <property type="entry name" value="Mur_ligase_cen"/>
</dbReference>
<evidence type="ECO:0000256" key="3">
    <source>
        <dbReference type="ARBA" id="ARBA00022563"/>
    </source>
</evidence>
<dbReference type="GO" id="GO:0005524">
    <property type="term" value="F:ATP binding"/>
    <property type="evidence" value="ECO:0007669"/>
    <property type="project" value="UniProtKB-KW"/>
</dbReference>
<evidence type="ECO:0000256" key="8">
    <source>
        <dbReference type="ARBA" id="ARBA00022842"/>
    </source>
</evidence>
<evidence type="ECO:0000256" key="4">
    <source>
        <dbReference type="ARBA" id="ARBA00022598"/>
    </source>
</evidence>
<dbReference type="GO" id="GO:0005739">
    <property type="term" value="C:mitochondrion"/>
    <property type="evidence" value="ECO:0007669"/>
    <property type="project" value="TreeGrafter"/>
</dbReference>
<dbReference type="PANTHER" id="PTHR11136:SF0">
    <property type="entry name" value="DIHYDROFOLATE SYNTHETASE-RELATED"/>
    <property type="match status" value="1"/>
</dbReference>
<evidence type="ECO:0000256" key="6">
    <source>
        <dbReference type="ARBA" id="ARBA00022741"/>
    </source>
</evidence>
<dbReference type="Pfam" id="PF08245">
    <property type="entry name" value="Mur_ligase_M"/>
    <property type="match status" value="1"/>
</dbReference>
<evidence type="ECO:0000256" key="1">
    <source>
        <dbReference type="ARBA" id="ARBA00005150"/>
    </source>
</evidence>
<sequence>MIELGLSRVASLLQQTPLTWKAIHIAGTNGKGSISAYLSHLLSTGDVRCGRFTSPHLIDRWDCITIGEKVVQESLFRQIEDQVKQRDQILGIGASEFELLTATAFEIFNHERVEVGVVEVGMGGRLDATNVLTDVLVSVITKIGMDHQAFLGSTIEEIAREKAGILKSGVPCVVDNTNTREVLETVKGRIQELSIESSFVSPAQVAEQLPPLANLFKKLDLEPHQQENMCCAVSALRLALSQLQPEKDVFSLLPYLADVSWPGRLQNIKLQPLVDRAEPILLDGAHNAQSAEVLGKYVDRKMRSNGKSVTWVVAASSGKDLAGVFGSIIRPGDRVATAEFGPVDGMPWVTSTNAQELASSIQAIQNIGQVQSFEGDLFPALKWASQKAQGESLVIAGSLYLVSDVLRLLREAQK</sequence>
<keyword evidence="12" id="KW-1185">Reference proteome</keyword>
<evidence type="ECO:0000256" key="5">
    <source>
        <dbReference type="ARBA" id="ARBA00022723"/>
    </source>
</evidence>
<dbReference type="PROSITE" id="PS01012">
    <property type="entry name" value="FOLYLPOLYGLU_SYNT_2"/>
    <property type="match status" value="1"/>
</dbReference>
<dbReference type="Gene3D" id="3.40.1190.10">
    <property type="entry name" value="Mur-like, catalytic domain"/>
    <property type="match status" value="1"/>
</dbReference>
<evidence type="ECO:0000313" key="11">
    <source>
        <dbReference type="EMBL" id="OQD85451.1"/>
    </source>
</evidence>
<dbReference type="STRING" id="416450.A0A1V6Q893"/>
<dbReference type="GO" id="GO:0005829">
    <property type="term" value="C:cytosol"/>
    <property type="evidence" value="ECO:0007669"/>
    <property type="project" value="TreeGrafter"/>
</dbReference>
<dbReference type="SUPFAM" id="SSF53623">
    <property type="entry name" value="MurD-like peptide ligases, catalytic domain"/>
    <property type="match status" value="1"/>
</dbReference>
<keyword evidence="3 9" id="KW-0554">One-carbon metabolism</keyword>
<evidence type="ECO:0000256" key="2">
    <source>
        <dbReference type="ARBA" id="ARBA00008276"/>
    </source>
</evidence>
<dbReference type="GO" id="GO:0004326">
    <property type="term" value="F:tetrahydrofolylpolyglutamate synthase activity"/>
    <property type="evidence" value="ECO:0007669"/>
    <property type="project" value="InterPro"/>
</dbReference>
<comment type="catalytic activity">
    <reaction evidence="9">
        <text>7,8-dihydropteroate + L-glutamate + ATP = 7,8-dihydrofolate + ADP + phosphate + H(+)</text>
        <dbReference type="Rhea" id="RHEA:23584"/>
        <dbReference type="ChEBI" id="CHEBI:15378"/>
        <dbReference type="ChEBI" id="CHEBI:17839"/>
        <dbReference type="ChEBI" id="CHEBI:29985"/>
        <dbReference type="ChEBI" id="CHEBI:30616"/>
        <dbReference type="ChEBI" id="CHEBI:43474"/>
        <dbReference type="ChEBI" id="CHEBI:57451"/>
        <dbReference type="ChEBI" id="CHEBI:456216"/>
        <dbReference type="EC" id="6.3.2.12"/>
    </reaction>
</comment>
<dbReference type="InterPro" id="IPR018109">
    <property type="entry name" value="Folylpolyglutamate_synth_CS"/>
</dbReference>
<protein>
    <recommendedName>
        <fullName evidence="9">Dihydrofolate synthetase</fullName>
        <ecNumber evidence="9">6.3.2.12</ecNumber>
    </recommendedName>
</protein>